<dbReference type="PANTHER" id="PTHR14950">
    <property type="entry name" value="DICER-RELATED"/>
    <property type="match status" value="1"/>
</dbReference>
<dbReference type="GO" id="GO:0005737">
    <property type="term" value="C:cytoplasm"/>
    <property type="evidence" value="ECO:0007669"/>
    <property type="project" value="TreeGrafter"/>
</dbReference>
<evidence type="ECO:0000313" key="2">
    <source>
        <dbReference type="EMBL" id="WMV07328.1"/>
    </source>
</evidence>
<keyword evidence="3" id="KW-1185">Reference proteome</keyword>
<proteinExistence type="predicted"/>
<reference evidence="2" key="1">
    <citation type="submission" date="2023-08" db="EMBL/GenBank/DDBJ databases">
        <title>A de novo genome assembly of Solanum verrucosum Schlechtendal, a Mexican diploid species geographically isolated from the other diploid A-genome species in potato relatives.</title>
        <authorList>
            <person name="Hosaka K."/>
        </authorList>
    </citation>
    <scope>NUCLEOTIDE SEQUENCE</scope>
    <source>
        <tissue evidence="2">Young leaves</tissue>
    </source>
</reference>
<protein>
    <submittedName>
        <fullName evidence="2">Uncharacterized protein</fullName>
    </submittedName>
</protein>
<keyword evidence="1" id="KW-0378">Hydrolase</keyword>
<evidence type="ECO:0000256" key="1">
    <source>
        <dbReference type="ARBA" id="ARBA00022801"/>
    </source>
</evidence>
<dbReference type="Proteomes" id="UP001234989">
    <property type="component" value="Chromosome 1"/>
</dbReference>
<name>A0AAF0T7Q5_SOLVR</name>
<dbReference type="GO" id="GO:0003723">
    <property type="term" value="F:RNA binding"/>
    <property type="evidence" value="ECO:0007669"/>
    <property type="project" value="TreeGrafter"/>
</dbReference>
<evidence type="ECO:0000313" key="3">
    <source>
        <dbReference type="Proteomes" id="UP001234989"/>
    </source>
</evidence>
<gene>
    <name evidence="2" type="ORF">MTR67_000713</name>
</gene>
<dbReference type="GO" id="GO:0030422">
    <property type="term" value="P:siRNA processing"/>
    <property type="evidence" value="ECO:0007669"/>
    <property type="project" value="TreeGrafter"/>
</dbReference>
<dbReference type="EMBL" id="CP133612">
    <property type="protein sequence ID" value="WMV07328.1"/>
    <property type="molecule type" value="Genomic_DNA"/>
</dbReference>
<sequence>MWTQDPISKNPQQYNIAAFVDLARQEQCAYAGAYLNLCGEVAALPFMKWLWLHSNFVDAPMPRHFPVNPEKLVNVWYFESLLHYKFNYPSVLVEALTQGSYMLLEIPR</sequence>
<accession>A0AAF0T7Q5</accession>
<dbReference type="AlphaFoldDB" id="A0AAF0T7Q5"/>
<organism evidence="2 3">
    <name type="scientific">Solanum verrucosum</name>
    <dbReference type="NCBI Taxonomy" id="315347"/>
    <lineage>
        <taxon>Eukaryota</taxon>
        <taxon>Viridiplantae</taxon>
        <taxon>Streptophyta</taxon>
        <taxon>Embryophyta</taxon>
        <taxon>Tracheophyta</taxon>
        <taxon>Spermatophyta</taxon>
        <taxon>Magnoliopsida</taxon>
        <taxon>eudicotyledons</taxon>
        <taxon>Gunneridae</taxon>
        <taxon>Pentapetalae</taxon>
        <taxon>asterids</taxon>
        <taxon>lamiids</taxon>
        <taxon>Solanales</taxon>
        <taxon>Solanaceae</taxon>
        <taxon>Solanoideae</taxon>
        <taxon>Solaneae</taxon>
        <taxon>Solanum</taxon>
    </lineage>
</organism>
<dbReference type="GO" id="GO:0005634">
    <property type="term" value="C:nucleus"/>
    <property type="evidence" value="ECO:0007669"/>
    <property type="project" value="TreeGrafter"/>
</dbReference>
<dbReference type="GO" id="GO:0004525">
    <property type="term" value="F:ribonuclease III activity"/>
    <property type="evidence" value="ECO:0007669"/>
    <property type="project" value="TreeGrafter"/>
</dbReference>
<dbReference type="PANTHER" id="PTHR14950:SF70">
    <property type="entry name" value="ENDORIBONUCLEASE DICER HOMOLOG 2"/>
    <property type="match status" value="1"/>
</dbReference>